<keyword evidence="1" id="KW-0732">Signal</keyword>
<evidence type="ECO:0000313" key="5">
    <source>
        <dbReference type="Proteomes" id="UP000264445"/>
    </source>
</evidence>
<evidence type="ECO:0000259" key="2">
    <source>
        <dbReference type="Pfam" id="PF07833"/>
    </source>
</evidence>
<sequence length="470" mass="51373">MTKRAALAVLLNFLLFYFVFSSPSYADSYYKGFLYTYQNNTYMMVPARGVFQSMGAEVKWFGDTQTVEITKDDVKIVLQINSTKAVVNGKSVEMPVPAIIKNDSTFLPLRFLAELIGGNKVKWEDATQTAVIPFNGSAIYVKAVDYDAEIQSFSTKINGISVTGVKIPYNSPYKPAVVLANNQIGTTQSLYDMAKSYNASAAINGTFFSAYNGHPDPWNTIIKSGKVVHIGNIGTVFGFTADGRVKMEKLRIKIKGGTNGSYSWPNNWYAYGFNHTPNGNGVYIFTPEWGTSLGFGYGINVVVENGVVKYIKENQDVNIPANGYAINLTGSEEYLARVFEVGKTVEYRIVYTDADGNKVDWSDVVEAVGAGPTLVRNGEINVDPVSEGFTEAKILSLSFARSAIGVTPQGDILLVTVPNATVYQLAQIMKQLGTYNAMNLDGGASSGLYFKGKYLTTPGRNLSNALVFYK</sequence>
<dbReference type="InterPro" id="IPR018711">
    <property type="entry name" value="NAGPA"/>
</dbReference>
<proteinExistence type="predicted"/>
<dbReference type="Pfam" id="PF09992">
    <property type="entry name" value="NAGPA"/>
    <property type="match status" value="1"/>
</dbReference>
<dbReference type="EMBL" id="DOLB01000046">
    <property type="protein sequence ID" value="HBT48658.1"/>
    <property type="molecule type" value="Genomic_DNA"/>
</dbReference>
<protein>
    <submittedName>
        <fullName evidence="4">Copper amine oxidase</fullName>
    </submittedName>
</protein>
<dbReference type="InterPro" id="IPR012854">
    <property type="entry name" value="Cu_amine_oxidase-like_N"/>
</dbReference>
<evidence type="ECO:0000313" key="4">
    <source>
        <dbReference type="EMBL" id="HBT48658.1"/>
    </source>
</evidence>
<reference evidence="4 5" key="1">
    <citation type="journal article" date="2018" name="Nat. Biotechnol.">
        <title>A standardized bacterial taxonomy based on genome phylogeny substantially revises the tree of life.</title>
        <authorList>
            <person name="Parks D.H."/>
            <person name="Chuvochina M."/>
            <person name="Waite D.W."/>
            <person name="Rinke C."/>
            <person name="Skarshewski A."/>
            <person name="Chaumeil P.A."/>
            <person name="Hugenholtz P."/>
        </authorList>
    </citation>
    <scope>NUCLEOTIDE SEQUENCE [LARGE SCALE GENOMIC DNA]</scope>
    <source>
        <strain evidence="4">UBA12544</strain>
    </source>
</reference>
<dbReference type="InterPro" id="IPR036582">
    <property type="entry name" value="Mao_N_sf"/>
</dbReference>
<feature type="domain" description="Copper amine oxidase-like N-terminal" evidence="2">
    <location>
        <begin position="37"/>
        <end position="132"/>
    </location>
</feature>
<feature type="signal peptide" evidence="1">
    <location>
        <begin position="1"/>
        <end position="26"/>
    </location>
</feature>
<dbReference type="Proteomes" id="UP000264445">
    <property type="component" value="Unassembled WGS sequence"/>
</dbReference>
<evidence type="ECO:0000256" key="1">
    <source>
        <dbReference type="SAM" id="SignalP"/>
    </source>
</evidence>
<accession>A0A101E693</accession>
<dbReference type="SUPFAM" id="SSF55383">
    <property type="entry name" value="Copper amine oxidase, domain N"/>
    <property type="match status" value="1"/>
</dbReference>
<dbReference type="PANTHER" id="PTHR40446">
    <property type="entry name" value="N-ACETYLGLUCOSAMINE-1-PHOSPHODIESTER ALPHA-N-ACETYLGLUCOSAMINIDASE"/>
    <property type="match status" value="1"/>
</dbReference>
<dbReference type="PANTHER" id="PTHR40446:SF2">
    <property type="entry name" value="N-ACETYLGLUCOSAMINE-1-PHOSPHODIESTER ALPHA-N-ACETYLGLUCOSAMINIDASE"/>
    <property type="match status" value="1"/>
</dbReference>
<name>A0A101E693_9THEO</name>
<evidence type="ECO:0000259" key="3">
    <source>
        <dbReference type="Pfam" id="PF09992"/>
    </source>
</evidence>
<organism evidence="4 5">
    <name type="scientific">Caldanaerobacter subterraneus</name>
    <dbReference type="NCBI Taxonomy" id="911092"/>
    <lineage>
        <taxon>Bacteria</taxon>
        <taxon>Bacillati</taxon>
        <taxon>Bacillota</taxon>
        <taxon>Clostridia</taxon>
        <taxon>Thermoanaerobacterales</taxon>
        <taxon>Thermoanaerobacteraceae</taxon>
        <taxon>Caldanaerobacter</taxon>
    </lineage>
</organism>
<gene>
    <name evidence="4" type="ORF">DEA61_02110</name>
</gene>
<dbReference type="AlphaFoldDB" id="A0A101E693"/>
<feature type="chain" id="PRO_5038432799" evidence="1">
    <location>
        <begin position="27"/>
        <end position="470"/>
    </location>
</feature>
<feature type="domain" description="Phosphodiester glycosidase" evidence="3">
    <location>
        <begin position="298"/>
        <end position="469"/>
    </location>
</feature>
<comment type="caution">
    <text evidence="4">The sequence shown here is derived from an EMBL/GenBank/DDBJ whole genome shotgun (WGS) entry which is preliminary data.</text>
</comment>
<dbReference type="RefSeq" id="WP_278428690.1">
    <property type="nucleotide sequence ID" value="NZ_DOLB01000046.1"/>
</dbReference>
<dbReference type="Gene3D" id="3.30.457.10">
    <property type="entry name" value="Copper amine oxidase-like, N-terminal domain"/>
    <property type="match status" value="1"/>
</dbReference>
<dbReference type="Pfam" id="PF07833">
    <property type="entry name" value="Cu_amine_oxidN1"/>
    <property type="match status" value="1"/>
</dbReference>